<protein>
    <submittedName>
        <fullName evidence="2">Aldehyde dehydrogenase family 3 member F1</fullName>
    </submittedName>
</protein>
<accession>M8B8V2</accession>
<dbReference type="GO" id="GO:0006081">
    <property type="term" value="P:aldehyde metabolic process"/>
    <property type="evidence" value="ECO:0007669"/>
    <property type="project" value="InterPro"/>
</dbReference>
<dbReference type="AlphaFoldDB" id="M8B8V2"/>
<dbReference type="EnsemblPlants" id="EMT10080">
    <property type="protein sequence ID" value="EMT10080"/>
    <property type="gene ID" value="F775_27595"/>
</dbReference>
<dbReference type="ExpressionAtlas" id="M8B8V2">
    <property type="expression patterns" value="baseline"/>
</dbReference>
<dbReference type="Gene3D" id="3.40.605.10">
    <property type="entry name" value="Aldehyde Dehydrogenase, Chain A, domain 1"/>
    <property type="match status" value="1"/>
</dbReference>
<proteinExistence type="predicted"/>
<evidence type="ECO:0000313" key="2">
    <source>
        <dbReference type="EnsemblPlants" id="EMT10080"/>
    </source>
</evidence>
<keyword evidence="1" id="KW-0560">Oxidoreductase</keyword>
<dbReference type="PANTHER" id="PTHR43570">
    <property type="entry name" value="ALDEHYDE DEHYDROGENASE"/>
    <property type="match status" value="1"/>
</dbReference>
<dbReference type="InterPro" id="IPR016161">
    <property type="entry name" value="Ald_DH/histidinol_DH"/>
</dbReference>
<dbReference type="GO" id="GO:0005737">
    <property type="term" value="C:cytoplasm"/>
    <property type="evidence" value="ECO:0007669"/>
    <property type="project" value="TreeGrafter"/>
</dbReference>
<dbReference type="SUPFAM" id="SSF53720">
    <property type="entry name" value="ALDH-like"/>
    <property type="match status" value="1"/>
</dbReference>
<name>M8B8V2_AEGTA</name>
<sequence length="150" mass="16538">MEEKPALGLGSLVSSLRVVYKSGRTKDLSWRRSQLNGLIRLLTEKEEEIFDALHDDLGKHRTESFRDEVGVVVKSIKHTLQNLEKWAAPEKASSYAVGFLSGDGAGAAGAARGRAHFLLLESPIRCPLCSTTPSVSLCLFSQFFIIFAMR</sequence>
<dbReference type="PANTHER" id="PTHR43570:SF21">
    <property type="entry name" value="ALDEHYDE DEHYDROGENASE"/>
    <property type="match status" value="1"/>
</dbReference>
<dbReference type="InterPro" id="IPR016162">
    <property type="entry name" value="Ald_DH_N"/>
</dbReference>
<evidence type="ECO:0000256" key="1">
    <source>
        <dbReference type="ARBA" id="ARBA00023002"/>
    </source>
</evidence>
<organism evidence="2">
    <name type="scientific">Aegilops tauschii</name>
    <name type="common">Tausch's goatgrass</name>
    <name type="synonym">Aegilops squarrosa</name>
    <dbReference type="NCBI Taxonomy" id="37682"/>
    <lineage>
        <taxon>Eukaryota</taxon>
        <taxon>Viridiplantae</taxon>
        <taxon>Streptophyta</taxon>
        <taxon>Embryophyta</taxon>
        <taxon>Tracheophyta</taxon>
        <taxon>Spermatophyta</taxon>
        <taxon>Magnoliopsida</taxon>
        <taxon>Liliopsida</taxon>
        <taxon>Poales</taxon>
        <taxon>Poaceae</taxon>
        <taxon>BOP clade</taxon>
        <taxon>Pooideae</taxon>
        <taxon>Triticodae</taxon>
        <taxon>Triticeae</taxon>
        <taxon>Triticinae</taxon>
        <taxon>Aegilops</taxon>
    </lineage>
</organism>
<reference evidence="2" key="1">
    <citation type="submission" date="2015-06" db="UniProtKB">
        <authorList>
            <consortium name="EnsemblPlants"/>
        </authorList>
    </citation>
    <scope>IDENTIFICATION</scope>
</reference>
<dbReference type="GO" id="GO:0004029">
    <property type="term" value="F:aldehyde dehydrogenase (NAD+) activity"/>
    <property type="evidence" value="ECO:0007669"/>
    <property type="project" value="TreeGrafter"/>
</dbReference>
<dbReference type="InterPro" id="IPR012394">
    <property type="entry name" value="Aldehyde_DH_NAD(P)"/>
</dbReference>